<sequence length="91" mass="10174">MSDSSSNLISIYNLNISQPAISQIINELNERNNNISLARIPGHVGIPGNEKADLKAKDTTGTSIFEICPHISDHDFQNCIKFNYIDEWQSL</sequence>
<dbReference type="AlphaFoldDB" id="A0AAV0WAD2"/>
<dbReference type="GO" id="GO:0003676">
    <property type="term" value="F:nucleic acid binding"/>
    <property type="evidence" value="ECO:0007669"/>
    <property type="project" value="InterPro"/>
</dbReference>
<gene>
    <name evidence="1" type="ORF">MEUPH1_LOCUS8972</name>
</gene>
<reference evidence="1 2" key="1">
    <citation type="submission" date="2023-01" db="EMBL/GenBank/DDBJ databases">
        <authorList>
            <person name="Whitehead M."/>
        </authorList>
    </citation>
    <scope>NUCLEOTIDE SEQUENCE [LARGE SCALE GENOMIC DNA]</scope>
</reference>
<comment type="caution">
    <text evidence="1">The sequence shown here is derived from an EMBL/GenBank/DDBJ whole genome shotgun (WGS) entry which is preliminary data.</text>
</comment>
<evidence type="ECO:0008006" key="3">
    <source>
        <dbReference type="Google" id="ProtNLM"/>
    </source>
</evidence>
<accession>A0AAV0WAD2</accession>
<dbReference type="Gene3D" id="3.30.420.10">
    <property type="entry name" value="Ribonuclease H-like superfamily/Ribonuclease H"/>
    <property type="match status" value="1"/>
</dbReference>
<proteinExistence type="predicted"/>
<dbReference type="EMBL" id="CARXXK010000002">
    <property type="protein sequence ID" value="CAI6352771.1"/>
    <property type="molecule type" value="Genomic_DNA"/>
</dbReference>
<dbReference type="InterPro" id="IPR036397">
    <property type="entry name" value="RNaseH_sf"/>
</dbReference>
<name>A0AAV0WAD2_9HEMI</name>
<dbReference type="Proteomes" id="UP001160148">
    <property type="component" value="Unassembled WGS sequence"/>
</dbReference>
<keyword evidence="2" id="KW-1185">Reference proteome</keyword>
<protein>
    <recommendedName>
        <fullName evidence="3">RNase H type-1 domain-containing protein</fullName>
    </recommendedName>
</protein>
<evidence type="ECO:0000313" key="2">
    <source>
        <dbReference type="Proteomes" id="UP001160148"/>
    </source>
</evidence>
<organism evidence="1 2">
    <name type="scientific">Macrosiphum euphorbiae</name>
    <name type="common">potato aphid</name>
    <dbReference type="NCBI Taxonomy" id="13131"/>
    <lineage>
        <taxon>Eukaryota</taxon>
        <taxon>Metazoa</taxon>
        <taxon>Ecdysozoa</taxon>
        <taxon>Arthropoda</taxon>
        <taxon>Hexapoda</taxon>
        <taxon>Insecta</taxon>
        <taxon>Pterygota</taxon>
        <taxon>Neoptera</taxon>
        <taxon>Paraneoptera</taxon>
        <taxon>Hemiptera</taxon>
        <taxon>Sternorrhyncha</taxon>
        <taxon>Aphidomorpha</taxon>
        <taxon>Aphidoidea</taxon>
        <taxon>Aphididae</taxon>
        <taxon>Macrosiphini</taxon>
        <taxon>Macrosiphum</taxon>
    </lineage>
</organism>
<dbReference type="SUPFAM" id="SSF53098">
    <property type="entry name" value="Ribonuclease H-like"/>
    <property type="match status" value="1"/>
</dbReference>
<dbReference type="InterPro" id="IPR012337">
    <property type="entry name" value="RNaseH-like_sf"/>
</dbReference>
<evidence type="ECO:0000313" key="1">
    <source>
        <dbReference type="EMBL" id="CAI6352771.1"/>
    </source>
</evidence>